<keyword evidence="2" id="KW-0238">DNA-binding</keyword>
<dbReference type="Pfam" id="PF13411">
    <property type="entry name" value="MerR_1"/>
    <property type="match status" value="1"/>
</dbReference>
<dbReference type="CDD" id="cd01104">
    <property type="entry name" value="HTH_MlrA-CarA"/>
    <property type="match status" value="1"/>
</dbReference>
<dbReference type="PANTHER" id="PTHR30204">
    <property type="entry name" value="REDOX-CYCLING DRUG-SENSING TRANSCRIPTIONAL ACTIVATOR SOXR"/>
    <property type="match status" value="1"/>
</dbReference>
<dbReference type="RefSeq" id="WP_283106373.1">
    <property type="nucleotide sequence ID" value="NZ_JAKILF010000002.1"/>
</dbReference>
<dbReference type="PANTHER" id="PTHR30204:SF67">
    <property type="entry name" value="HTH-TYPE TRANSCRIPTIONAL REGULATOR MLRA-RELATED"/>
    <property type="match status" value="1"/>
</dbReference>
<dbReference type="SMART" id="SM00422">
    <property type="entry name" value="HTH_MERR"/>
    <property type="match status" value="1"/>
</dbReference>
<name>A0ABV7GBF2_9GAMM</name>
<dbReference type="PROSITE" id="PS00552">
    <property type="entry name" value="HTH_MERR_1"/>
    <property type="match status" value="1"/>
</dbReference>
<keyword evidence="3" id="KW-0804">Transcription</keyword>
<evidence type="ECO:0000259" key="4">
    <source>
        <dbReference type="PROSITE" id="PS50937"/>
    </source>
</evidence>
<dbReference type="SUPFAM" id="SSF46955">
    <property type="entry name" value="Putative DNA-binding domain"/>
    <property type="match status" value="1"/>
</dbReference>
<gene>
    <name evidence="5" type="ORF">ACFOE0_05125</name>
</gene>
<feature type="domain" description="HTH merR-type" evidence="4">
    <location>
        <begin position="6"/>
        <end position="75"/>
    </location>
</feature>
<comment type="caution">
    <text evidence="5">The sequence shown here is derived from an EMBL/GenBank/DDBJ whole genome shotgun (WGS) entry which is preliminary data.</text>
</comment>
<keyword evidence="6" id="KW-1185">Reference proteome</keyword>
<dbReference type="Proteomes" id="UP001595621">
    <property type="component" value="Unassembled WGS sequence"/>
</dbReference>
<reference evidence="6" key="1">
    <citation type="journal article" date="2019" name="Int. J. Syst. Evol. Microbiol.">
        <title>The Global Catalogue of Microorganisms (GCM) 10K type strain sequencing project: providing services to taxonomists for standard genome sequencing and annotation.</title>
        <authorList>
            <consortium name="The Broad Institute Genomics Platform"/>
            <consortium name="The Broad Institute Genome Sequencing Center for Infectious Disease"/>
            <person name="Wu L."/>
            <person name="Ma J."/>
        </authorList>
    </citation>
    <scope>NUCLEOTIDE SEQUENCE [LARGE SCALE GENOMIC DNA]</scope>
    <source>
        <strain evidence="6">KCTC 52277</strain>
    </source>
</reference>
<keyword evidence="1" id="KW-0805">Transcription regulation</keyword>
<protein>
    <submittedName>
        <fullName evidence="5">MerR family transcriptional regulator</fullName>
    </submittedName>
</protein>
<proteinExistence type="predicted"/>
<evidence type="ECO:0000256" key="3">
    <source>
        <dbReference type="ARBA" id="ARBA00023163"/>
    </source>
</evidence>
<evidence type="ECO:0000313" key="6">
    <source>
        <dbReference type="Proteomes" id="UP001595621"/>
    </source>
</evidence>
<dbReference type="PROSITE" id="PS50937">
    <property type="entry name" value="HTH_MERR_2"/>
    <property type="match status" value="1"/>
</dbReference>
<evidence type="ECO:0000313" key="5">
    <source>
        <dbReference type="EMBL" id="MFC3137570.1"/>
    </source>
</evidence>
<dbReference type="InterPro" id="IPR009061">
    <property type="entry name" value="DNA-bd_dom_put_sf"/>
</dbReference>
<sequence length="303" mass="33665">MDTEARLSIGDVAERTGVNPVTLRAWQRRFGLINPARTPKGHRLYSEQDISRIEDILRWLAKGVAISRVKPLLEQSIPTDANQGAENCSALDEWHQHREILLQAVIELNAGRLQSALDEASALYPFPVFFRHLLKPWIDAVELRLNQVDTGDGADTIPREDAELIASWLQAQLELRLHALAFGQKGPFKGHCILIDIEHSGWQSLLAGFELTAENMHWQQLSASALRQLPLAADRLTFHGLVLAVPADLPGSYLDELMTLQQTLGVPLALYGQYASVYHGVTSLTTINPGQLNSLPGLIEERL</sequence>
<organism evidence="5 6">
    <name type="scientific">Shewanella submarina</name>
    <dbReference type="NCBI Taxonomy" id="2016376"/>
    <lineage>
        <taxon>Bacteria</taxon>
        <taxon>Pseudomonadati</taxon>
        <taxon>Pseudomonadota</taxon>
        <taxon>Gammaproteobacteria</taxon>
        <taxon>Alteromonadales</taxon>
        <taxon>Shewanellaceae</taxon>
        <taxon>Shewanella</taxon>
    </lineage>
</organism>
<accession>A0ABV7GBF2</accession>
<dbReference type="InterPro" id="IPR047057">
    <property type="entry name" value="MerR_fam"/>
</dbReference>
<evidence type="ECO:0000256" key="1">
    <source>
        <dbReference type="ARBA" id="ARBA00023015"/>
    </source>
</evidence>
<evidence type="ECO:0000256" key="2">
    <source>
        <dbReference type="ARBA" id="ARBA00023125"/>
    </source>
</evidence>
<dbReference type="InterPro" id="IPR000551">
    <property type="entry name" value="MerR-type_HTH_dom"/>
</dbReference>
<dbReference type="Gene3D" id="1.10.1660.10">
    <property type="match status" value="1"/>
</dbReference>
<dbReference type="EMBL" id="JBHRTD010000006">
    <property type="protein sequence ID" value="MFC3137570.1"/>
    <property type="molecule type" value="Genomic_DNA"/>
</dbReference>